<dbReference type="AlphaFoldDB" id="A0A5M6IU90"/>
<dbReference type="OrthoDB" id="932750at2"/>
<organism evidence="1 2">
    <name type="scientific">Rhodovastum atsumiense</name>
    <dbReference type="NCBI Taxonomy" id="504468"/>
    <lineage>
        <taxon>Bacteria</taxon>
        <taxon>Pseudomonadati</taxon>
        <taxon>Pseudomonadota</taxon>
        <taxon>Alphaproteobacteria</taxon>
        <taxon>Acetobacterales</taxon>
        <taxon>Acetobacteraceae</taxon>
        <taxon>Rhodovastum</taxon>
    </lineage>
</organism>
<accession>A0A5M6IU90</accession>
<name>A0A5M6IU90_9PROT</name>
<dbReference type="Proteomes" id="UP000325255">
    <property type="component" value="Unassembled WGS sequence"/>
</dbReference>
<gene>
    <name evidence="1" type="ORF">F1189_12180</name>
</gene>
<evidence type="ECO:0000313" key="1">
    <source>
        <dbReference type="EMBL" id="KAA5611791.1"/>
    </source>
</evidence>
<dbReference type="EMBL" id="VWPK01000017">
    <property type="protein sequence ID" value="KAA5611791.1"/>
    <property type="molecule type" value="Genomic_DNA"/>
</dbReference>
<proteinExistence type="predicted"/>
<reference evidence="1 2" key="1">
    <citation type="submission" date="2019-09" db="EMBL/GenBank/DDBJ databases">
        <title>Genome sequence of Rhodovastum atsumiense, a diverse member of the Acetobacteraceae family of non-sulfur purple photosynthetic bacteria.</title>
        <authorList>
            <person name="Meyer T."/>
            <person name="Kyndt J."/>
        </authorList>
    </citation>
    <scope>NUCLEOTIDE SEQUENCE [LARGE SCALE GENOMIC DNA]</scope>
    <source>
        <strain evidence="1 2">DSM 21279</strain>
    </source>
</reference>
<comment type="caution">
    <text evidence="1">The sequence shown here is derived from an EMBL/GenBank/DDBJ whole genome shotgun (WGS) entry which is preliminary data.</text>
</comment>
<protein>
    <submittedName>
        <fullName evidence="1">Pirin</fullName>
    </submittedName>
</protein>
<dbReference type="RefSeq" id="WP_150041025.1">
    <property type="nucleotide sequence ID" value="NZ_OW485605.1"/>
</dbReference>
<dbReference type="Pfam" id="PF04796">
    <property type="entry name" value="RepA_C"/>
    <property type="match status" value="1"/>
</dbReference>
<dbReference type="InterPro" id="IPR006881">
    <property type="entry name" value="RepA_C"/>
</dbReference>
<sequence length="318" mass="35442">MSASDTSEVPRLVLEQGREKAVATLKAQGRHKEAKLVRISADVLADERGRLGISYSGFCLASLPHKALPEGQAWRRDGHQVTLLVEPGRMVIDGETREFGVPYGARARLIVIFLMSEAIKTRSREVHLGGNMNRWMKRMGMSIGGEQAAAVRDQAMRLSACNLKFFWKAEEGRATAFQRAAIIKRGLSFHRSEDSWQDTVVLDEDFYAALREHPVPLLEEAVKALRDRSMGLDVYVWLAYRLHALSGPTDVSWRALFDQFGAGFGKLSHWKPRFIDSFSAAMAAYPEARVDVAEDGLILKPSKPPVSPKVLTLPSQLL</sequence>
<keyword evidence="2" id="KW-1185">Reference proteome</keyword>
<evidence type="ECO:0000313" key="2">
    <source>
        <dbReference type="Proteomes" id="UP000325255"/>
    </source>
</evidence>